<evidence type="ECO:0000256" key="1">
    <source>
        <dbReference type="SAM" id="MobiDB-lite"/>
    </source>
</evidence>
<dbReference type="InterPro" id="IPR058489">
    <property type="entry name" value="DUF8176"/>
</dbReference>
<keyword evidence="5" id="KW-1185">Reference proteome</keyword>
<protein>
    <recommendedName>
        <fullName evidence="3">DUF8176 domain-containing protein</fullName>
    </recommendedName>
</protein>
<dbReference type="EMBL" id="MUMY01000013">
    <property type="protein sequence ID" value="ONM47693.1"/>
    <property type="molecule type" value="Genomic_DNA"/>
</dbReference>
<comment type="caution">
    <text evidence="4">The sequence shown here is derived from an EMBL/GenBank/DDBJ whole genome shotgun (WGS) entry which is preliminary data.</text>
</comment>
<dbReference type="RefSeq" id="WP_077117795.1">
    <property type="nucleotide sequence ID" value="NZ_LOKT01000012.1"/>
</dbReference>
<feature type="transmembrane region" description="Helical" evidence="2">
    <location>
        <begin position="135"/>
        <end position="157"/>
    </location>
</feature>
<keyword evidence="2" id="KW-1133">Transmembrane helix</keyword>
<feature type="domain" description="DUF8176" evidence="3">
    <location>
        <begin position="189"/>
        <end position="308"/>
    </location>
</feature>
<sequence length="310" mass="33035">MLKSYKQLDRWYGALEPEGDPSTGQRASEARTPLPDDDGARRYPDYILPADDDTGTDDPAPAELAGHRSEFTGGWSDWVVDHAPGPDDDYTPREGELVRFPWPDDEPLSPPARIGRGPARLRDAARETGATRRRVVAVLVVAILLLGAAAAGVLYLLGGFSSDTHTADISDGAGLRFTAESTDSAAVAQRCPTEHHGDVVRGAGPGGTDSGPAAIMRFQYAYYVERSGQKAREVVAPGSQVSPASVIQRGIDSVAEGTEHCVRIVTVDADRYTVEVTEYRPGDAPDTYSKQTVTTAVIDGRTLITGITAG</sequence>
<dbReference type="OrthoDB" id="4382015at2"/>
<feature type="region of interest" description="Disordered" evidence="1">
    <location>
        <begin position="1"/>
        <end position="62"/>
    </location>
</feature>
<gene>
    <name evidence="4" type="ORF">B0T46_15550</name>
</gene>
<dbReference type="AlphaFoldDB" id="A0A1W0BIS2"/>
<evidence type="ECO:0000313" key="4">
    <source>
        <dbReference type="EMBL" id="ONM47693.1"/>
    </source>
</evidence>
<accession>A0A1W0BIS2</accession>
<reference evidence="4 5" key="1">
    <citation type="journal article" date="2016" name="Antonie Van Leeuwenhoek">
        <title>Nocardia donostiensis sp. nov., isolated from human respiratory specimens.</title>
        <authorList>
            <person name="Ercibengoa M."/>
            <person name="Bell M."/>
            <person name="Marimon J.M."/>
            <person name="Humrighouse B."/>
            <person name="Klenk H.P."/>
            <person name="Potter G."/>
            <person name="Perez-Trallero E."/>
        </authorList>
    </citation>
    <scope>NUCLEOTIDE SEQUENCE [LARGE SCALE GENOMIC DNA]</scope>
    <source>
        <strain evidence="4 5">X1655</strain>
    </source>
</reference>
<dbReference type="Pfam" id="PF26527">
    <property type="entry name" value="DUF8176"/>
    <property type="match status" value="1"/>
</dbReference>
<feature type="region of interest" description="Disordered" evidence="1">
    <location>
        <begin position="100"/>
        <end position="120"/>
    </location>
</feature>
<evidence type="ECO:0000256" key="2">
    <source>
        <dbReference type="SAM" id="Phobius"/>
    </source>
</evidence>
<dbReference type="STRING" id="1538463.B0T36_17885"/>
<keyword evidence="2" id="KW-0472">Membrane</keyword>
<evidence type="ECO:0000313" key="5">
    <source>
        <dbReference type="Proteomes" id="UP000188836"/>
    </source>
</evidence>
<evidence type="ECO:0000259" key="3">
    <source>
        <dbReference type="Pfam" id="PF26527"/>
    </source>
</evidence>
<proteinExistence type="predicted"/>
<dbReference type="Proteomes" id="UP000188836">
    <property type="component" value="Unassembled WGS sequence"/>
</dbReference>
<keyword evidence="2" id="KW-0812">Transmembrane</keyword>
<organism evidence="4 5">
    <name type="scientific">Nocardia donostiensis</name>
    <dbReference type="NCBI Taxonomy" id="1538463"/>
    <lineage>
        <taxon>Bacteria</taxon>
        <taxon>Bacillati</taxon>
        <taxon>Actinomycetota</taxon>
        <taxon>Actinomycetes</taxon>
        <taxon>Mycobacteriales</taxon>
        <taxon>Nocardiaceae</taxon>
        <taxon>Nocardia</taxon>
    </lineage>
</organism>
<name>A0A1W0BIS2_9NOCA</name>